<sequence>MNSYQALVPPSLTGSDWPHLLCSNLDDNLLDMGDLNEHRIARIAEVLADFRNLQHTIAATNISAPSQTEHFTPAWTLLRQCATDGQYILDRAADLSFPVGQNDQEQRTLELLEVLLDAYARRHEAQKIYMRQIAAQRCILARKQVLDATGSPNASNEQQLYACDVQMQQELQQITDEYVYVDLLSNDQSLGRWTAEDPGLYDIISWLHTRS</sequence>
<comment type="caution">
    <text evidence="1">The sequence shown here is derived from an EMBL/GenBank/DDBJ whole genome shotgun (WGS) entry which is preliminary data.</text>
</comment>
<name>A0ACC1MWY4_9HYPO</name>
<proteinExistence type="predicted"/>
<protein>
    <submittedName>
        <fullName evidence="1">Uncharacterized protein</fullName>
    </submittedName>
</protein>
<evidence type="ECO:0000313" key="1">
    <source>
        <dbReference type="EMBL" id="KAJ2971248.1"/>
    </source>
</evidence>
<evidence type="ECO:0000313" key="2">
    <source>
        <dbReference type="Proteomes" id="UP001143910"/>
    </source>
</evidence>
<gene>
    <name evidence="1" type="ORF">NQ176_g7785</name>
</gene>
<dbReference type="EMBL" id="JANJQO010001377">
    <property type="protein sequence ID" value="KAJ2971248.1"/>
    <property type="molecule type" value="Genomic_DNA"/>
</dbReference>
<organism evidence="1 2">
    <name type="scientific">Zarea fungicola</name>
    <dbReference type="NCBI Taxonomy" id="93591"/>
    <lineage>
        <taxon>Eukaryota</taxon>
        <taxon>Fungi</taxon>
        <taxon>Dikarya</taxon>
        <taxon>Ascomycota</taxon>
        <taxon>Pezizomycotina</taxon>
        <taxon>Sordariomycetes</taxon>
        <taxon>Hypocreomycetidae</taxon>
        <taxon>Hypocreales</taxon>
        <taxon>Cordycipitaceae</taxon>
        <taxon>Zarea</taxon>
    </lineage>
</organism>
<reference evidence="1" key="1">
    <citation type="submission" date="2022-08" db="EMBL/GenBank/DDBJ databases">
        <title>Genome Sequence of Lecanicillium fungicola.</title>
        <authorList>
            <person name="Buettner E."/>
        </authorList>
    </citation>
    <scope>NUCLEOTIDE SEQUENCE</scope>
    <source>
        <strain evidence="1">Babe33</strain>
    </source>
</reference>
<keyword evidence="2" id="KW-1185">Reference proteome</keyword>
<dbReference type="Proteomes" id="UP001143910">
    <property type="component" value="Unassembled WGS sequence"/>
</dbReference>
<accession>A0ACC1MWY4</accession>